<dbReference type="NCBIfam" id="TIGR00879">
    <property type="entry name" value="SP"/>
    <property type="match status" value="1"/>
</dbReference>
<dbReference type="AlphaFoldDB" id="A0A225AVC6"/>
<name>A0A225AVC6_TALAT</name>
<accession>A0A225AVC6</accession>
<comment type="subcellular location">
    <subcellularLocation>
        <location evidence="1">Membrane</location>
        <topology evidence="1">Multi-pass membrane protein</topology>
    </subcellularLocation>
</comment>
<dbReference type="InterPro" id="IPR036259">
    <property type="entry name" value="MFS_trans_sf"/>
</dbReference>
<feature type="transmembrane region" description="Helical" evidence="8">
    <location>
        <begin position="276"/>
        <end position="297"/>
    </location>
</feature>
<keyword evidence="4 8" id="KW-0812">Transmembrane</keyword>
<dbReference type="InterPro" id="IPR050360">
    <property type="entry name" value="MFS_Sugar_Transporters"/>
</dbReference>
<dbReference type="InterPro" id="IPR003663">
    <property type="entry name" value="Sugar/inositol_transpt"/>
</dbReference>
<evidence type="ECO:0000256" key="1">
    <source>
        <dbReference type="ARBA" id="ARBA00004141"/>
    </source>
</evidence>
<keyword evidence="3 7" id="KW-0813">Transport</keyword>
<dbReference type="Gene3D" id="1.20.1250.20">
    <property type="entry name" value="MFS general substrate transporter like domains"/>
    <property type="match status" value="1"/>
</dbReference>
<dbReference type="GO" id="GO:0005351">
    <property type="term" value="F:carbohydrate:proton symporter activity"/>
    <property type="evidence" value="ECO:0007669"/>
    <property type="project" value="TreeGrafter"/>
</dbReference>
<comment type="similarity">
    <text evidence="2 7">Belongs to the major facilitator superfamily. Sugar transporter (TC 2.A.1.1) family.</text>
</comment>
<keyword evidence="5 8" id="KW-1133">Transmembrane helix</keyword>
<feature type="transmembrane region" description="Helical" evidence="8">
    <location>
        <begin position="342"/>
        <end position="364"/>
    </location>
</feature>
<feature type="domain" description="Major facilitator superfamily (MFS) profile" evidence="9">
    <location>
        <begin position="15"/>
        <end position="462"/>
    </location>
</feature>
<feature type="transmembrane region" description="Helical" evidence="8">
    <location>
        <begin position="317"/>
        <end position="335"/>
    </location>
</feature>
<evidence type="ECO:0000259" key="9">
    <source>
        <dbReference type="PROSITE" id="PS50850"/>
    </source>
</evidence>
<evidence type="ECO:0000256" key="2">
    <source>
        <dbReference type="ARBA" id="ARBA00010992"/>
    </source>
</evidence>
<evidence type="ECO:0000256" key="7">
    <source>
        <dbReference type="RuleBase" id="RU003346"/>
    </source>
</evidence>
<sequence length="514" mass="56129">MLFSGLRGRRLSLAVGIVGALGFMLQGYDQAVANGLLTLDSFVKTFPAIDTVNTTGAQESHNSTIQGTVVAIYEVGCALGALSCMYLSDGIGRRKSIFVAGCTAIIGIIIQASPFTLAQFIVGRVITGLGVGGFTATIPMYISENSRAENRGRMVLLEGFFAIGGIVLASWLEFGLYYVQQNDVSWRFPIAFQAIFASVVVLTIFSLPESPRWLVRQDRLEEAANSLARLEDVEESSESVVLGLETIRHSLQDESGSGRSHSPFAFNDTRNFHRTCLAVGVNIIAQMTGVNIITFYSDSTLEINLGYSGTVARAISGSLQIWQFICAGAAVFLIDRVGRRRLIIFAALGMAVSQVCLAGLNSIVATSKAAASACVFFYFFSFIFFPIGLFLVPFMYAAEIAPLQTRGKVTAMSASANWLFNFLIAEVTPKGFDSIGWKYYLIYFCISAAGCIIFIFFYPETKGRSLEEIDEIFIQSKSVFDTVRIAKEMPFQLDVLATADEAHGKRDEQFIENV</sequence>
<evidence type="ECO:0000313" key="11">
    <source>
        <dbReference type="Proteomes" id="UP000214365"/>
    </source>
</evidence>
<dbReference type="PROSITE" id="PS50850">
    <property type="entry name" value="MFS"/>
    <property type="match status" value="1"/>
</dbReference>
<feature type="transmembrane region" description="Helical" evidence="8">
    <location>
        <begin position="121"/>
        <end position="142"/>
    </location>
</feature>
<dbReference type="FunFam" id="1.20.1250.20:FF:000090">
    <property type="entry name" value="MFS sugar transporter, putative"/>
    <property type="match status" value="1"/>
</dbReference>
<dbReference type="OrthoDB" id="6612291at2759"/>
<evidence type="ECO:0000313" key="10">
    <source>
        <dbReference type="EMBL" id="OKL58926.1"/>
    </source>
</evidence>
<evidence type="ECO:0000256" key="5">
    <source>
        <dbReference type="ARBA" id="ARBA00022989"/>
    </source>
</evidence>
<reference evidence="10 11" key="1">
    <citation type="submission" date="2015-06" db="EMBL/GenBank/DDBJ databases">
        <title>Talaromyces atroroseus IBT 11181 draft genome.</title>
        <authorList>
            <person name="Rasmussen K.B."/>
            <person name="Rasmussen S."/>
            <person name="Petersen B."/>
            <person name="Sicheritz-Ponten T."/>
            <person name="Mortensen U.H."/>
            <person name="Thrane U."/>
        </authorList>
    </citation>
    <scope>NUCLEOTIDE SEQUENCE [LARGE SCALE GENOMIC DNA]</scope>
    <source>
        <strain evidence="10 11">IBT 11181</strain>
    </source>
</reference>
<feature type="transmembrane region" description="Helical" evidence="8">
    <location>
        <begin position="70"/>
        <end position="88"/>
    </location>
</feature>
<dbReference type="GeneID" id="31005237"/>
<dbReference type="PRINTS" id="PR00171">
    <property type="entry name" value="SUGRTRNSPORT"/>
</dbReference>
<dbReference type="PANTHER" id="PTHR48022:SF68">
    <property type="entry name" value="MAJOR FACILITATOR SUPERFAMILY (MFS) PROFILE DOMAIN-CONTAINING PROTEIN-RELATED"/>
    <property type="match status" value="1"/>
</dbReference>
<proteinExistence type="inferred from homology"/>
<protein>
    <recommendedName>
        <fullName evidence="9">Major facilitator superfamily (MFS) profile domain-containing protein</fullName>
    </recommendedName>
</protein>
<feature type="transmembrane region" description="Helical" evidence="8">
    <location>
        <begin position="97"/>
        <end position="115"/>
    </location>
</feature>
<dbReference type="PROSITE" id="PS00216">
    <property type="entry name" value="SUGAR_TRANSPORT_1"/>
    <property type="match status" value="1"/>
</dbReference>
<evidence type="ECO:0000256" key="8">
    <source>
        <dbReference type="SAM" id="Phobius"/>
    </source>
</evidence>
<feature type="transmembrane region" description="Helical" evidence="8">
    <location>
        <begin position="154"/>
        <end position="178"/>
    </location>
</feature>
<dbReference type="RefSeq" id="XP_020119047.1">
    <property type="nucleotide sequence ID" value="XM_020268006.1"/>
</dbReference>
<comment type="caution">
    <text evidence="10">The sequence shown here is derived from an EMBL/GenBank/DDBJ whole genome shotgun (WGS) entry which is preliminary data.</text>
</comment>
<dbReference type="Proteomes" id="UP000214365">
    <property type="component" value="Unassembled WGS sequence"/>
</dbReference>
<dbReference type="InterPro" id="IPR020846">
    <property type="entry name" value="MFS_dom"/>
</dbReference>
<evidence type="ECO:0000256" key="4">
    <source>
        <dbReference type="ARBA" id="ARBA00022692"/>
    </source>
</evidence>
<dbReference type="SUPFAM" id="SSF103473">
    <property type="entry name" value="MFS general substrate transporter"/>
    <property type="match status" value="1"/>
</dbReference>
<feature type="transmembrane region" description="Helical" evidence="8">
    <location>
        <begin position="376"/>
        <end position="397"/>
    </location>
</feature>
<dbReference type="InterPro" id="IPR005829">
    <property type="entry name" value="Sugar_transporter_CS"/>
</dbReference>
<organism evidence="10 11">
    <name type="scientific">Talaromyces atroroseus</name>
    <dbReference type="NCBI Taxonomy" id="1441469"/>
    <lineage>
        <taxon>Eukaryota</taxon>
        <taxon>Fungi</taxon>
        <taxon>Dikarya</taxon>
        <taxon>Ascomycota</taxon>
        <taxon>Pezizomycotina</taxon>
        <taxon>Eurotiomycetes</taxon>
        <taxon>Eurotiomycetidae</taxon>
        <taxon>Eurotiales</taxon>
        <taxon>Trichocomaceae</taxon>
        <taxon>Talaromyces</taxon>
        <taxon>Talaromyces sect. Trachyspermi</taxon>
    </lineage>
</organism>
<dbReference type="EMBL" id="LFMY01000008">
    <property type="protein sequence ID" value="OKL58926.1"/>
    <property type="molecule type" value="Genomic_DNA"/>
</dbReference>
<dbReference type="InterPro" id="IPR005828">
    <property type="entry name" value="MFS_sugar_transport-like"/>
</dbReference>
<feature type="transmembrane region" description="Helical" evidence="8">
    <location>
        <begin position="190"/>
        <end position="207"/>
    </location>
</feature>
<dbReference type="Pfam" id="PF00083">
    <property type="entry name" value="Sugar_tr"/>
    <property type="match status" value="1"/>
</dbReference>
<feature type="transmembrane region" description="Helical" evidence="8">
    <location>
        <begin position="440"/>
        <end position="458"/>
    </location>
</feature>
<gene>
    <name evidence="10" type="ORF">UA08_05481</name>
</gene>
<keyword evidence="6 8" id="KW-0472">Membrane</keyword>
<keyword evidence="11" id="KW-1185">Reference proteome</keyword>
<dbReference type="GO" id="GO:0016020">
    <property type="term" value="C:membrane"/>
    <property type="evidence" value="ECO:0007669"/>
    <property type="project" value="UniProtKB-SubCell"/>
</dbReference>
<evidence type="ECO:0000256" key="6">
    <source>
        <dbReference type="ARBA" id="ARBA00023136"/>
    </source>
</evidence>
<evidence type="ECO:0000256" key="3">
    <source>
        <dbReference type="ARBA" id="ARBA00022448"/>
    </source>
</evidence>
<dbReference type="PROSITE" id="PS00217">
    <property type="entry name" value="SUGAR_TRANSPORT_2"/>
    <property type="match status" value="1"/>
</dbReference>
<dbReference type="PANTHER" id="PTHR48022">
    <property type="entry name" value="PLASTIDIC GLUCOSE TRANSPORTER 4"/>
    <property type="match status" value="1"/>
</dbReference>